<dbReference type="SUPFAM" id="SSF48452">
    <property type="entry name" value="TPR-like"/>
    <property type="match status" value="1"/>
</dbReference>
<dbReference type="Pfam" id="PF01381">
    <property type="entry name" value="HTH_3"/>
    <property type="match status" value="1"/>
</dbReference>
<dbReference type="RefSeq" id="WP_377773387.1">
    <property type="nucleotide sequence ID" value="NZ_JBHUOQ010000001.1"/>
</dbReference>
<dbReference type="Proteomes" id="UP001597519">
    <property type="component" value="Unassembled WGS sequence"/>
</dbReference>
<accession>A0ABW5WVS6</accession>
<evidence type="ECO:0000313" key="2">
    <source>
        <dbReference type="EMBL" id="MFD2830449.1"/>
    </source>
</evidence>
<dbReference type="CDD" id="cd00093">
    <property type="entry name" value="HTH_XRE"/>
    <property type="match status" value="1"/>
</dbReference>
<feature type="domain" description="HTH cro/C1-type" evidence="1">
    <location>
        <begin position="6"/>
        <end position="59"/>
    </location>
</feature>
<organism evidence="2 3">
    <name type="scientific">Corticicoccus populi</name>
    <dbReference type="NCBI Taxonomy" id="1812821"/>
    <lineage>
        <taxon>Bacteria</taxon>
        <taxon>Bacillati</taxon>
        <taxon>Bacillota</taxon>
        <taxon>Bacilli</taxon>
        <taxon>Bacillales</taxon>
        <taxon>Staphylococcaceae</taxon>
        <taxon>Corticicoccus</taxon>
    </lineage>
</organism>
<evidence type="ECO:0000259" key="1">
    <source>
        <dbReference type="PROSITE" id="PS50943"/>
    </source>
</evidence>
<dbReference type="PROSITE" id="PS50943">
    <property type="entry name" value="HTH_CROC1"/>
    <property type="match status" value="1"/>
</dbReference>
<keyword evidence="3" id="KW-1185">Reference proteome</keyword>
<comment type="caution">
    <text evidence="2">The sequence shown here is derived from an EMBL/GenBank/DDBJ whole genome shotgun (WGS) entry which is preliminary data.</text>
</comment>
<dbReference type="SUPFAM" id="SSF47413">
    <property type="entry name" value="lambda repressor-like DNA-binding domains"/>
    <property type="match status" value="1"/>
</dbReference>
<dbReference type="Gene3D" id="1.25.40.10">
    <property type="entry name" value="Tetratricopeptide repeat domain"/>
    <property type="match status" value="1"/>
</dbReference>
<proteinExistence type="predicted"/>
<dbReference type="InterPro" id="IPR011990">
    <property type="entry name" value="TPR-like_helical_dom_sf"/>
</dbReference>
<dbReference type="PANTHER" id="PTHR37038:SF14">
    <property type="entry name" value="TRANSCRIPTIONAL ACTIVATOR"/>
    <property type="match status" value="1"/>
</dbReference>
<dbReference type="InterPro" id="IPR053163">
    <property type="entry name" value="HTH-type_regulator_Rgg"/>
</dbReference>
<dbReference type="InterPro" id="IPR010982">
    <property type="entry name" value="Lambda_DNA-bd_dom_sf"/>
</dbReference>
<protein>
    <submittedName>
        <fullName evidence="2">Helix-turn-helix domain-containing protein</fullName>
    </submittedName>
</protein>
<evidence type="ECO:0000313" key="3">
    <source>
        <dbReference type="Proteomes" id="UP001597519"/>
    </source>
</evidence>
<gene>
    <name evidence="2" type="ORF">ACFSX4_08175</name>
</gene>
<dbReference type="SMART" id="SM00530">
    <property type="entry name" value="HTH_XRE"/>
    <property type="match status" value="1"/>
</dbReference>
<dbReference type="InterPro" id="IPR001387">
    <property type="entry name" value="Cro/C1-type_HTH"/>
</dbReference>
<dbReference type="EMBL" id="JBHUOQ010000001">
    <property type="protein sequence ID" value="MFD2830449.1"/>
    <property type="molecule type" value="Genomic_DNA"/>
</dbReference>
<reference evidence="3" key="1">
    <citation type="journal article" date="2019" name="Int. J. Syst. Evol. Microbiol.">
        <title>The Global Catalogue of Microorganisms (GCM) 10K type strain sequencing project: providing services to taxonomists for standard genome sequencing and annotation.</title>
        <authorList>
            <consortium name="The Broad Institute Genomics Platform"/>
            <consortium name="The Broad Institute Genome Sequencing Center for Infectious Disease"/>
            <person name="Wu L."/>
            <person name="Ma J."/>
        </authorList>
    </citation>
    <scope>NUCLEOTIDE SEQUENCE [LARGE SCALE GENOMIC DNA]</scope>
    <source>
        <strain evidence="3">KCTC 33575</strain>
    </source>
</reference>
<sequence>MIGRRIKEIRNNNNLTQEELADGIISRTYLSLIEKGSVHPSTNVLIKLSERLRCDINDFMTEVSQFKYNDVEVLREITYYEQRVRNSDFEHIHEFISKEYEKLAEVPSAECGRIHLIYAKFYYHEGRIEKAVYNIDKALTKLEAVSYNQVHIDAVELKCELLTEKGKYIEALDYLEDVLLEVSRSNNMDLEVIRLLHNMSKCYYLIGEYITSKRLIERLEKQSEILHIDYKRESRILLKVKILTRLNDFQEVLILTEMEGTADADLFVCYSKFKLGRIQESVSCFKNLKNTIDKSGLDELSSVLYGELEDKLNGLMNQ</sequence>
<dbReference type="PANTHER" id="PTHR37038">
    <property type="entry name" value="TRANSCRIPTIONAL REGULATOR-RELATED"/>
    <property type="match status" value="1"/>
</dbReference>
<name>A0ABW5WVS6_9STAP</name>